<dbReference type="GO" id="GO:0003677">
    <property type="term" value="F:DNA binding"/>
    <property type="evidence" value="ECO:0007669"/>
    <property type="project" value="UniProtKB-KW"/>
</dbReference>
<name>A0A3B0XXK8_9ZZZZ</name>
<dbReference type="InterPro" id="IPR000944">
    <property type="entry name" value="Tscrpt_reg_Rrf2"/>
</dbReference>
<organism evidence="2">
    <name type="scientific">hydrothermal vent metagenome</name>
    <dbReference type="NCBI Taxonomy" id="652676"/>
    <lineage>
        <taxon>unclassified sequences</taxon>
        <taxon>metagenomes</taxon>
        <taxon>ecological metagenomes</taxon>
    </lineage>
</organism>
<dbReference type="PANTHER" id="PTHR33221">
    <property type="entry name" value="WINGED HELIX-TURN-HELIX TRANSCRIPTIONAL REGULATOR, RRF2 FAMILY"/>
    <property type="match status" value="1"/>
</dbReference>
<evidence type="ECO:0000313" key="2">
    <source>
        <dbReference type="EMBL" id="VAW67977.1"/>
    </source>
</evidence>
<sequence>MQITHYTDYSLRVLIFLSLQEDKQRVTISDVAEHFKIPRNHLVKVVHQLGILNYIHTTRGKNGGICLGKPADQIRIGEVIRHMENRLDVVDCNSPSLCPIKPGCQLKSILLQAGEAFLSVLDQHTIADLQNKPDQLKTLLHLDVKI</sequence>
<dbReference type="InterPro" id="IPR036390">
    <property type="entry name" value="WH_DNA-bd_sf"/>
</dbReference>
<protein>
    <submittedName>
        <fullName evidence="2">Nitrite-sensitive transcriptional repressor NsrR</fullName>
    </submittedName>
</protein>
<dbReference type="NCBIfam" id="TIGR00738">
    <property type="entry name" value="rrf2_super"/>
    <property type="match status" value="1"/>
</dbReference>
<dbReference type="Pfam" id="PF02082">
    <property type="entry name" value="Rrf2"/>
    <property type="match status" value="1"/>
</dbReference>
<proteinExistence type="predicted"/>
<dbReference type="PROSITE" id="PS51197">
    <property type="entry name" value="HTH_RRF2_2"/>
    <property type="match status" value="1"/>
</dbReference>
<dbReference type="InterPro" id="IPR036388">
    <property type="entry name" value="WH-like_DNA-bd_sf"/>
</dbReference>
<dbReference type="SUPFAM" id="SSF46785">
    <property type="entry name" value="Winged helix' DNA-binding domain"/>
    <property type="match status" value="1"/>
</dbReference>
<dbReference type="GO" id="GO:0003700">
    <property type="term" value="F:DNA-binding transcription factor activity"/>
    <property type="evidence" value="ECO:0007669"/>
    <property type="project" value="TreeGrafter"/>
</dbReference>
<dbReference type="Gene3D" id="1.10.10.10">
    <property type="entry name" value="Winged helix-like DNA-binding domain superfamily/Winged helix DNA-binding domain"/>
    <property type="match status" value="1"/>
</dbReference>
<accession>A0A3B0XXK8</accession>
<dbReference type="EMBL" id="UOFI01000115">
    <property type="protein sequence ID" value="VAW67977.1"/>
    <property type="molecule type" value="Genomic_DNA"/>
</dbReference>
<dbReference type="PANTHER" id="PTHR33221:SF4">
    <property type="entry name" value="HTH-TYPE TRANSCRIPTIONAL REPRESSOR NSRR"/>
    <property type="match status" value="1"/>
</dbReference>
<dbReference type="GO" id="GO:0005829">
    <property type="term" value="C:cytosol"/>
    <property type="evidence" value="ECO:0007669"/>
    <property type="project" value="TreeGrafter"/>
</dbReference>
<gene>
    <name evidence="2" type="ORF">MNBD_GAMMA09-2352</name>
</gene>
<dbReference type="AlphaFoldDB" id="A0A3B0XXK8"/>
<keyword evidence="1" id="KW-0238">DNA-binding</keyword>
<evidence type="ECO:0000256" key="1">
    <source>
        <dbReference type="ARBA" id="ARBA00023125"/>
    </source>
</evidence>
<reference evidence="2" key="1">
    <citation type="submission" date="2018-06" db="EMBL/GenBank/DDBJ databases">
        <authorList>
            <person name="Zhirakovskaya E."/>
        </authorList>
    </citation>
    <scope>NUCLEOTIDE SEQUENCE</scope>
</reference>